<comment type="subcellular location">
    <subcellularLocation>
        <location evidence="1">Cell membrane</location>
        <topology evidence="1">Multi-pass membrane protein</topology>
    </subcellularLocation>
</comment>
<dbReference type="PANTHER" id="PTHR30086:SF20">
    <property type="entry name" value="ARGININE EXPORTER PROTEIN ARGO-RELATED"/>
    <property type="match status" value="1"/>
</dbReference>
<keyword evidence="2" id="KW-1003">Cell membrane</keyword>
<evidence type="ECO:0000256" key="5">
    <source>
        <dbReference type="ARBA" id="ARBA00023136"/>
    </source>
</evidence>
<proteinExistence type="predicted"/>
<dbReference type="GO" id="GO:0005886">
    <property type="term" value="C:plasma membrane"/>
    <property type="evidence" value="ECO:0007669"/>
    <property type="project" value="UniProtKB-SubCell"/>
</dbReference>
<name>A0A7H0SNG7_9CORY</name>
<evidence type="ECO:0000256" key="2">
    <source>
        <dbReference type="ARBA" id="ARBA00022475"/>
    </source>
</evidence>
<dbReference type="KEGG" id="cpoy:GP475_05105"/>
<dbReference type="PANTHER" id="PTHR30086">
    <property type="entry name" value="ARGININE EXPORTER PROTEIN ARGO"/>
    <property type="match status" value="1"/>
</dbReference>
<evidence type="ECO:0000256" key="1">
    <source>
        <dbReference type="ARBA" id="ARBA00004651"/>
    </source>
</evidence>
<evidence type="ECO:0000313" key="8">
    <source>
        <dbReference type="Proteomes" id="UP000516320"/>
    </source>
</evidence>
<accession>A0A7H0SNG7</accession>
<evidence type="ECO:0000256" key="3">
    <source>
        <dbReference type="ARBA" id="ARBA00022692"/>
    </source>
</evidence>
<dbReference type="AlphaFoldDB" id="A0A7H0SNG7"/>
<dbReference type="GO" id="GO:0015171">
    <property type="term" value="F:amino acid transmembrane transporter activity"/>
    <property type="evidence" value="ECO:0007669"/>
    <property type="project" value="TreeGrafter"/>
</dbReference>
<organism evidence="7 8">
    <name type="scientific">Corynebacterium poyangense</name>
    <dbReference type="NCBI Taxonomy" id="2684405"/>
    <lineage>
        <taxon>Bacteria</taxon>
        <taxon>Bacillati</taxon>
        <taxon>Actinomycetota</taxon>
        <taxon>Actinomycetes</taxon>
        <taxon>Mycobacteriales</taxon>
        <taxon>Corynebacteriaceae</taxon>
        <taxon>Corynebacterium</taxon>
    </lineage>
</organism>
<feature type="transmembrane region" description="Helical" evidence="6">
    <location>
        <begin position="37"/>
        <end position="60"/>
    </location>
</feature>
<feature type="transmembrane region" description="Helical" evidence="6">
    <location>
        <begin position="66"/>
        <end position="87"/>
    </location>
</feature>
<dbReference type="RefSeq" id="WP_187975553.1">
    <property type="nucleotide sequence ID" value="NZ_CP046884.1"/>
</dbReference>
<dbReference type="Pfam" id="PF01810">
    <property type="entry name" value="LysE"/>
    <property type="match status" value="1"/>
</dbReference>
<dbReference type="InterPro" id="IPR001123">
    <property type="entry name" value="LeuE-type"/>
</dbReference>
<evidence type="ECO:0000256" key="4">
    <source>
        <dbReference type="ARBA" id="ARBA00022989"/>
    </source>
</evidence>
<feature type="transmembrane region" description="Helical" evidence="6">
    <location>
        <begin position="6"/>
        <end position="25"/>
    </location>
</feature>
<protein>
    <submittedName>
        <fullName evidence="7">LysE family transporter</fullName>
    </submittedName>
</protein>
<feature type="transmembrane region" description="Helical" evidence="6">
    <location>
        <begin position="172"/>
        <end position="193"/>
    </location>
</feature>
<dbReference type="Proteomes" id="UP000516320">
    <property type="component" value="Chromosome"/>
</dbReference>
<gene>
    <name evidence="7" type="ORF">GP475_05105</name>
</gene>
<reference evidence="7 8" key="1">
    <citation type="submission" date="2019-12" db="EMBL/GenBank/DDBJ databases">
        <title>Corynebacterium sp. nov., isolated from feces of the Anser Albifrons in China.</title>
        <authorList>
            <person name="Liu Q."/>
        </authorList>
    </citation>
    <scope>NUCLEOTIDE SEQUENCE [LARGE SCALE GENOMIC DNA]</scope>
    <source>
        <strain evidence="7 8">4H37-19</strain>
    </source>
</reference>
<keyword evidence="3 6" id="KW-0812">Transmembrane</keyword>
<evidence type="ECO:0000313" key="7">
    <source>
        <dbReference type="EMBL" id="QNQ90092.1"/>
    </source>
</evidence>
<keyword evidence="5 6" id="KW-0472">Membrane</keyword>
<keyword evidence="4 6" id="KW-1133">Transmembrane helix</keyword>
<dbReference type="EMBL" id="CP046884">
    <property type="protein sequence ID" value="QNQ90092.1"/>
    <property type="molecule type" value="Genomic_DNA"/>
</dbReference>
<feature type="transmembrane region" description="Helical" evidence="6">
    <location>
        <begin position="205"/>
        <end position="225"/>
    </location>
</feature>
<sequence length="228" mass="24971">MALVMSGFFLGISLIVAVGPQNILMIKQGIRREYITLVIAICFCSDMALYAIGVLSVGHISQLSPHILLVLRWLGALYLLWFAAMSIRDALHPKRVSVIDSQEPQRVIDPDYPGGGTALKTRQQTQTHTTQRTWVQPALAALTLTWLNPGAYVDTIVMVGGIANQYGNPGRWLFTLGALLASAVWFPMIGYGARALSRPLSSPQVWRVLNWVIAGILCLIAMKLITAS</sequence>
<evidence type="ECO:0000256" key="6">
    <source>
        <dbReference type="SAM" id="Phobius"/>
    </source>
</evidence>
<keyword evidence="8" id="KW-1185">Reference proteome</keyword>